<comment type="caution">
    <text evidence="1">The sequence shown here is derived from an EMBL/GenBank/DDBJ whole genome shotgun (WGS) entry which is preliminary data.</text>
</comment>
<dbReference type="OrthoDB" id="10143400at2759"/>
<evidence type="ECO:0000313" key="1">
    <source>
        <dbReference type="EMBL" id="CAF1382032.1"/>
    </source>
</evidence>
<accession>A0A815JJK5</accession>
<protein>
    <submittedName>
        <fullName evidence="1">Uncharacterized protein</fullName>
    </submittedName>
</protein>
<evidence type="ECO:0000313" key="2">
    <source>
        <dbReference type="Proteomes" id="UP000663882"/>
    </source>
</evidence>
<sequence>MSIHTKKLTRKKFSIYETSSELSLLIKVARSNIIDNIDIKYDSLSIDHNENKIDIHLMTIILDNSQSLLTCFEEKYLIDVILKTLTKDIETILQMNCISLSSLFTLRSQ</sequence>
<organism evidence="1 2">
    <name type="scientific">Rotaria sordida</name>
    <dbReference type="NCBI Taxonomy" id="392033"/>
    <lineage>
        <taxon>Eukaryota</taxon>
        <taxon>Metazoa</taxon>
        <taxon>Spiralia</taxon>
        <taxon>Gnathifera</taxon>
        <taxon>Rotifera</taxon>
        <taxon>Eurotatoria</taxon>
        <taxon>Bdelloidea</taxon>
        <taxon>Philodinida</taxon>
        <taxon>Philodinidae</taxon>
        <taxon>Rotaria</taxon>
    </lineage>
</organism>
<dbReference type="EMBL" id="CAJNOO010004461">
    <property type="protein sequence ID" value="CAF1382032.1"/>
    <property type="molecule type" value="Genomic_DNA"/>
</dbReference>
<reference evidence="1" key="1">
    <citation type="submission" date="2021-02" db="EMBL/GenBank/DDBJ databases">
        <authorList>
            <person name="Nowell W R."/>
        </authorList>
    </citation>
    <scope>NUCLEOTIDE SEQUENCE</scope>
</reference>
<gene>
    <name evidence="1" type="ORF">RFH988_LOCUS33900</name>
</gene>
<name>A0A815JJK5_9BILA</name>
<dbReference type="Proteomes" id="UP000663882">
    <property type="component" value="Unassembled WGS sequence"/>
</dbReference>
<proteinExistence type="predicted"/>
<dbReference type="AlphaFoldDB" id="A0A815JJK5"/>